<name>A0A2N5Y6D3_9GAMM</name>
<gene>
    <name evidence="1" type="ORF">CWI75_00950</name>
</gene>
<sequence length="187" mass="20132">MTGARQNPTAAEQAIDSYMSELLQELPEEPIAGSSQTAPDQANGYYLFEVLGLHVAVAGDRVDSEVALPQVLEGARDATWYCSATVAGRTVTVIDTARLMLPADLAPYNVPLAERAQRMLLLDEGEWAIAIEETGEEVAIDIQAVSWRGPTGRRAWLAGTLASKRCVLLDLDGLRRLVQLPVSAAPC</sequence>
<comment type="caution">
    <text evidence="1">The sequence shown here is derived from an EMBL/GenBank/DDBJ whole genome shotgun (WGS) entry which is preliminary data.</text>
</comment>
<dbReference type="Proteomes" id="UP000234845">
    <property type="component" value="Unassembled WGS sequence"/>
</dbReference>
<evidence type="ECO:0008006" key="3">
    <source>
        <dbReference type="Google" id="ProtNLM"/>
    </source>
</evidence>
<keyword evidence="2" id="KW-1185">Reference proteome</keyword>
<organism evidence="1 2">
    <name type="scientific">Kineobactrum sediminis</name>
    <dbReference type="NCBI Taxonomy" id="1905677"/>
    <lineage>
        <taxon>Bacteria</taxon>
        <taxon>Pseudomonadati</taxon>
        <taxon>Pseudomonadota</taxon>
        <taxon>Gammaproteobacteria</taxon>
        <taxon>Cellvibrionales</taxon>
        <taxon>Halieaceae</taxon>
        <taxon>Kineobactrum</taxon>
    </lineage>
</organism>
<evidence type="ECO:0000313" key="1">
    <source>
        <dbReference type="EMBL" id="PLW83955.1"/>
    </source>
</evidence>
<proteinExistence type="predicted"/>
<protein>
    <recommendedName>
        <fullName evidence="3">CheW-like domain-containing protein</fullName>
    </recommendedName>
</protein>
<dbReference type="AlphaFoldDB" id="A0A2N5Y6D3"/>
<dbReference type="RefSeq" id="WP_101519592.1">
    <property type="nucleotide sequence ID" value="NZ_PKLZ01000001.1"/>
</dbReference>
<dbReference type="EMBL" id="PKLZ01000001">
    <property type="protein sequence ID" value="PLW83955.1"/>
    <property type="molecule type" value="Genomic_DNA"/>
</dbReference>
<reference evidence="2" key="1">
    <citation type="submission" date="2017-11" db="EMBL/GenBank/DDBJ databases">
        <title>The draft genome sequence of Chromatocurvus sp. F02.</title>
        <authorList>
            <person name="Du Z.-J."/>
            <person name="Chang Y.-Q."/>
        </authorList>
    </citation>
    <scope>NUCLEOTIDE SEQUENCE [LARGE SCALE GENOMIC DNA]</scope>
    <source>
        <strain evidence="2">F02</strain>
    </source>
</reference>
<dbReference type="OrthoDB" id="5565759at2"/>
<accession>A0A2N5Y6D3</accession>
<evidence type="ECO:0000313" key="2">
    <source>
        <dbReference type="Proteomes" id="UP000234845"/>
    </source>
</evidence>